<protein>
    <submittedName>
        <fullName evidence="2">Uncharacterized protein</fullName>
    </submittedName>
</protein>
<proteinExistence type="predicted"/>
<reference evidence="2" key="1">
    <citation type="submission" date="2022-12" db="EMBL/GenBank/DDBJ databases">
        <authorList>
            <person name="Petersen C."/>
        </authorList>
    </citation>
    <scope>NUCLEOTIDE SEQUENCE</scope>
    <source>
        <strain evidence="2">IBT 29677</strain>
    </source>
</reference>
<organism evidence="2 3">
    <name type="scientific">Penicillium cosmopolitanum</name>
    <dbReference type="NCBI Taxonomy" id="1131564"/>
    <lineage>
        <taxon>Eukaryota</taxon>
        <taxon>Fungi</taxon>
        <taxon>Dikarya</taxon>
        <taxon>Ascomycota</taxon>
        <taxon>Pezizomycotina</taxon>
        <taxon>Eurotiomycetes</taxon>
        <taxon>Eurotiomycetidae</taxon>
        <taxon>Eurotiales</taxon>
        <taxon>Aspergillaceae</taxon>
        <taxon>Penicillium</taxon>
    </lineage>
</organism>
<name>A0A9W9W783_9EURO</name>
<feature type="region of interest" description="Disordered" evidence="1">
    <location>
        <begin position="282"/>
        <end position="303"/>
    </location>
</feature>
<accession>A0A9W9W783</accession>
<evidence type="ECO:0000313" key="3">
    <source>
        <dbReference type="Proteomes" id="UP001147747"/>
    </source>
</evidence>
<feature type="compositionally biased region" description="Low complexity" evidence="1">
    <location>
        <begin position="1"/>
        <end position="16"/>
    </location>
</feature>
<feature type="region of interest" description="Disordered" evidence="1">
    <location>
        <begin position="1"/>
        <end position="42"/>
    </location>
</feature>
<feature type="region of interest" description="Disordered" evidence="1">
    <location>
        <begin position="387"/>
        <end position="411"/>
    </location>
</feature>
<keyword evidence="3" id="KW-1185">Reference proteome</keyword>
<evidence type="ECO:0000256" key="1">
    <source>
        <dbReference type="SAM" id="MobiDB-lite"/>
    </source>
</evidence>
<dbReference type="GeneID" id="81365206"/>
<gene>
    <name evidence="2" type="ORF">N7509_001589</name>
</gene>
<dbReference type="EMBL" id="JAPZBU010000004">
    <property type="protein sequence ID" value="KAJ5407706.1"/>
    <property type="molecule type" value="Genomic_DNA"/>
</dbReference>
<feature type="compositionally biased region" description="Low complexity" evidence="1">
    <location>
        <begin position="26"/>
        <end position="37"/>
    </location>
</feature>
<sequence>MNPSSNPSKPPKLASPAPAPAPASPTSPTSPTSSVSSGRLSKIPLPQLKQRIQLAINARTDGYATASAIIVYWEDDDTGAEADAKILESTFKNLLGIEADMWKIPDTELMPTLSLHSKIVNMMMDDHPAENPLQTLFIFAYIGHGDIISVGGKSEHVFKSLKPGRHIFWSRVRDFMDDTYTSILAILDCCKSGLGGVTNPLAPAVQVLAACLASEQARGRGIPRATTFTQRLAGQLDWADKFKETFINTETLFQRLQLTRSQDSPTPVLQQNGGLKPILLNFKKKPAPRSPSPSRIPRPKLPKPDAQHVLVKLTLTGPEAENIEDFENFIKRLPAPFHVRVVDAFKSSSSLVIMRMRWETWARLSTVLDLEPIGAINGDSLLRGTASASAPEVRQVGENLPLRPGPSRGKD</sequence>
<dbReference type="Proteomes" id="UP001147747">
    <property type="component" value="Unassembled WGS sequence"/>
</dbReference>
<comment type="caution">
    <text evidence="2">The sequence shown here is derived from an EMBL/GenBank/DDBJ whole genome shotgun (WGS) entry which is preliminary data.</text>
</comment>
<evidence type="ECO:0000313" key="2">
    <source>
        <dbReference type="EMBL" id="KAJ5407706.1"/>
    </source>
</evidence>
<reference evidence="2" key="2">
    <citation type="journal article" date="2023" name="IMA Fungus">
        <title>Comparative genomic study of the Penicillium genus elucidates a diverse pangenome and 15 lateral gene transfer events.</title>
        <authorList>
            <person name="Petersen C."/>
            <person name="Sorensen T."/>
            <person name="Nielsen M.R."/>
            <person name="Sondergaard T.E."/>
            <person name="Sorensen J.L."/>
            <person name="Fitzpatrick D.A."/>
            <person name="Frisvad J.C."/>
            <person name="Nielsen K.L."/>
        </authorList>
    </citation>
    <scope>NUCLEOTIDE SEQUENCE</scope>
    <source>
        <strain evidence="2">IBT 29677</strain>
    </source>
</reference>
<dbReference type="OrthoDB" id="4760831at2759"/>
<dbReference type="RefSeq" id="XP_056492021.1">
    <property type="nucleotide sequence ID" value="XM_056626226.1"/>
</dbReference>
<dbReference type="AlphaFoldDB" id="A0A9W9W783"/>